<dbReference type="RefSeq" id="WP_379482358.1">
    <property type="nucleotide sequence ID" value="NZ_JBHLTL010000011.1"/>
</dbReference>
<evidence type="ECO:0000256" key="4">
    <source>
        <dbReference type="ARBA" id="ARBA00023163"/>
    </source>
</evidence>
<proteinExistence type="predicted"/>
<dbReference type="InterPro" id="IPR013324">
    <property type="entry name" value="RNA_pol_sigma_r3/r4-like"/>
</dbReference>
<dbReference type="Gene3D" id="1.20.140.160">
    <property type="match status" value="1"/>
</dbReference>
<keyword evidence="4" id="KW-0804">Transcription</keyword>
<gene>
    <name evidence="6" type="ORF">ACFFF7_13600</name>
</gene>
<evidence type="ECO:0000259" key="5">
    <source>
        <dbReference type="Pfam" id="PF04545"/>
    </source>
</evidence>
<name>A0ABV6PLJ9_9SPHN</name>
<dbReference type="CDD" id="cd06171">
    <property type="entry name" value="Sigma70_r4"/>
    <property type="match status" value="1"/>
</dbReference>
<evidence type="ECO:0000256" key="2">
    <source>
        <dbReference type="ARBA" id="ARBA00023082"/>
    </source>
</evidence>
<accession>A0ABV6PLJ9</accession>
<organism evidence="6 7">
    <name type="scientific">Novosphingobium aquiterrae</name>
    <dbReference type="NCBI Taxonomy" id="624388"/>
    <lineage>
        <taxon>Bacteria</taxon>
        <taxon>Pseudomonadati</taxon>
        <taxon>Pseudomonadota</taxon>
        <taxon>Alphaproteobacteria</taxon>
        <taxon>Sphingomonadales</taxon>
        <taxon>Sphingomonadaceae</taxon>
        <taxon>Novosphingobium</taxon>
    </lineage>
</organism>
<evidence type="ECO:0000256" key="1">
    <source>
        <dbReference type="ARBA" id="ARBA00023015"/>
    </source>
</evidence>
<evidence type="ECO:0000313" key="7">
    <source>
        <dbReference type="Proteomes" id="UP001589943"/>
    </source>
</evidence>
<dbReference type="PANTHER" id="PTHR30385:SF7">
    <property type="entry name" value="RNA POLYMERASE SIGMA FACTOR FLIA"/>
    <property type="match status" value="1"/>
</dbReference>
<keyword evidence="2" id="KW-0731">Sigma factor</keyword>
<reference evidence="6 7" key="1">
    <citation type="submission" date="2024-09" db="EMBL/GenBank/DDBJ databases">
        <authorList>
            <person name="Sun Q."/>
            <person name="Mori K."/>
        </authorList>
    </citation>
    <scope>NUCLEOTIDE SEQUENCE [LARGE SCALE GENOMIC DNA]</scope>
    <source>
        <strain evidence="6 7">NCAIM B.02537</strain>
    </source>
</reference>
<evidence type="ECO:0000256" key="3">
    <source>
        <dbReference type="ARBA" id="ARBA00023125"/>
    </source>
</evidence>
<dbReference type="Proteomes" id="UP001589943">
    <property type="component" value="Unassembled WGS sequence"/>
</dbReference>
<dbReference type="InterPro" id="IPR014284">
    <property type="entry name" value="RNA_pol_sigma-70_dom"/>
</dbReference>
<sequence length="147" mass="15954">MQGGDEQLASAEGTLRLELGREPGAEELAAALGIGAEELAQLRSNAAPLQFEPIDEAYSDSDIAFADERPDSFTLLADAELRAHLAAAIAELPERLQIIMQLYFVEEFNLTEIAAALQVSVPRIHQLKAQALERLRAALGDFVMLLP</sequence>
<evidence type="ECO:0000313" key="6">
    <source>
        <dbReference type="EMBL" id="MFC0590439.1"/>
    </source>
</evidence>
<keyword evidence="7" id="KW-1185">Reference proteome</keyword>
<dbReference type="NCBIfam" id="TIGR02937">
    <property type="entry name" value="sigma70-ECF"/>
    <property type="match status" value="1"/>
</dbReference>
<dbReference type="SUPFAM" id="SSF88659">
    <property type="entry name" value="Sigma3 and sigma4 domains of RNA polymerase sigma factors"/>
    <property type="match status" value="2"/>
</dbReference>
<feature type="domain" description="RNA polymerase sigma-70 region 4" evidence="5">
    <location>
        <begin position="88"/>
        <end position="137"/>
    </location>
</feature>
<comment type="caution">
    <text evidence="6">The sequence shown here is derived from an EMBL/GenBank/DDBJ whole genome shotgun (WGS) entry which is preliminary data.</text>
</comment>
<keyword evidence="3" id="KW-0238">DNA-binding</keyword>
<dbReference type="PANTHER" id="PTHR30385">
    <property type="entry name" value="SIGMA FACTOR F FLAGELLAR"/>
    <property type="match status" value="1"/>
</dbReference>
<keyword evidence="1" id="KW-0805">Transcription regulation</keyword>
<dbReference type="Pfam" id="PF04545">
    <property type="entry name" value="Sigma70_r4"/>
    <property type="match status" value="1"/>
</dbReference>
<protein>
    <submittedName>
        <fullName evidence="6">Sigma-70 family RNA polymerase sigma factor</fullName>
    </submittedName>
</protein>
<dbReference type="InterPro" id="IPR007630">
    <property type="entry name" value="RNA_pol_sigma70_r4"/>
</dbReference>
<dbReference type="EMBL" id="JBHLTL010000011">
    <property type="protein sequence ID" value="MFC0590439.1"/>
    <property type="molecule type" value="Genomic_DNA"/>
</dbReference>